<keyword evidence="2" id="KW-0808">Transferase</keyword>
<dbReference type="GO" id="GO:0008168">
    <property type="term" value="F:methyltransferase activity"/>
    <property type="evidence" value="ECO:0007669"/>
    <property type="project" value="UniProtKB-KW"/>
</dbReference>
<reference evidence="2 3" key="1">
    <citation type="submission" date="2019-08" db="EMBL/GenBank/DDBJ databases">
        <title>Bacillus genomes from the desert of Cuatro Cienegas, Coahuila.</title>
        <authorList>
            <person name="Olmedo-Alvarez G."/>
        </authorList>
    </citation>
    <scope>NUCLEOTIDE SEQUENCE [LARGE SCALE GENOMIC DNA]</scope>
    <source>
        <strain evidence="2 3">CH34_1T</strain>
    </source>
</reference>
<comment type="caution">
    <text evidence="2">The sequence shown here is derived from an EMBL/GenBank/DDBJ whole genome shotgun (WGS) entry which is preliminary data.</text>
</comment>
<gene>
    <name evidence="2" type="ORF">FZC78_04060</name>
</gene>
<evidence type="ECO:0000313" key="2">
    <source>
        <dbReference type="EMBL" id="TYS18698.1"/>
    </source>
</evidence>
<feature type="domain" description="Methyltransferase" evidence="1">
    <location>
        <begin position="9"/>
        <end position="87"/>
    </location>
</feature>
<dbReference type="Proteomes" id="UP000322267">
    <property type="component" value="Unassembled WGS sequence"/>
</dbReference>
<dbReference type="CDD" id="cd02440">
    <property type="entry name" value="AdoMet_MTases"/>
    <property type="match status" value="1"/>
</dbReference>
<name>A0A5D4NYS8_9BACI</name>
<dbReference type="OrthoDB" id="9804312at2"/>
<dbReference type="AlphaFoldDB" id="A0A5D4NYS8"/>
<dbReference type="SUPFAM" id="SSF53335">
    <property type="entry name" value="S-adenosyl-L-methionine-dependent methyltransferases"/>
    <property type="match status" value="1"/>
</dbReference>
<protein>
    <submittedName>
        <fullName evidence="2">Class I SAM-dependent methyltransferase</fullName>
    </submittedName>
</protein>
<proteinExistence type="predicted"/>
<dbReference type="Pfam" id="PF13649">
    <property type="entry name" value="Methyltransf_25"/>
    <property type="match status" value="1"/>
</dbReference>
<dbReference type="InterPro" id="IPR041698">
    <property type="entry name" value="Methyltransf_25"/>
</dbReference>
<dbReference type="InterPro" id="IPR029063">
    <property type="entry name" value="SAM-dependent_MTases_sf"/>
</dbReference>
<sequence>MIEEETFSVLDLGAGPGKDSLFFQENGIHPFAVDISPEMISLCREKGVQAEVLNCDEVNKLGRKFEAAWAINSLLHILKKDIEAVLRTGQERSFLSEGIIRKEYGKMIFMNQSGSSRSILQQLSSSLLPYILQSKTL</sequence>
<dbReference type="EMBL" id="VTEI01000002">
    <property type="protein sequence ID" value="TYS18698.1"/>
    <property type="molecule type" value="Genomic_DNA"/>
</dbReference>
<organism evidence="2 3">
    <name type="scientific">Rossellomorea vietnamensis</name>
    <dbReference type="NCBI Taxonomy" id="218284"/>
    <lineage>
        <taxon>Bacteria</taxon>
        <taxon>Bacillati</taxon>
        <taxon>Bacillota</taxon>
        <taxon>Bacilli</taxon>
        <taxon>Bacillales</taxon>
        <taxon>Bacillaceae</taxon>
        <taxon>Rossellomorea</taxon>
    </lineage>
</organism>
<dbReference type="Gene3D" id="3.40.50.150">
    <property type="entry name" value="Vaccinia Virus protein VP39"/>
    <property type="match status" value="1"/>
</dbReference>
<evidence type="ECO:0000313" key="3">
    <source>
        <dbReference type="Proteomes" id="UP000322267"/>
    </source>
</evidence>
<keyword evidence="2" id="KW-0489">Methyltransferase</keyword>
<dbReference type="GO" id="GO:0032259">
    <property type="term" value="P:methylation"/>
    <property type="evidence" value="ECO:0007669"/>
    <property type="project" value="UniProtKB-KW"/>
</dbReference>
<accession>A0A5D4NYS8</accession>
<evidence type="ECO:0000259" key="1">
    <source>
        <dbReference type="Pfam" id="PF13649"/>
    </source>
</evidence>